<dbReference type="InterPro" id="IPR029039">
    <property type="entry name" value="Flavoprotein-like_sf"/>
</dbReference>
<accession>A0A0F0HAQ3</accession>
<proteinExistence type="predicted"/>
<keyword evidence="2" id="KW-1185">Reference proteome</keyword>
<gene>
    <name evidence="1" type="ORF">UK23_09545</name>
</gene>
<sequence>MARWVAQQAGQHDDATFELVDLPDFPLPHLDELVGWSESFAPLRDRQLAARQASWGDAADG</sequence>
<organism evidence="1 2">
    <name type="scientific">Lentzea aerocolonigenes</name>
    <name type="common">Lechevalieria aerocolonigenes</name>
    <name type="synonym">Saccharothrix aerocolonigenes</name>
    <dbReference type="NCBI Taxonomy" id="68170"/>
    <lineage>
        <taxon>Bacteria</taxon>
        <taxon>Bacillati</taxon>
        <taxon>Actinomycetota</taxon>
        <taxon>Actinomycetes</taxon>
        <taxon>Pseudonocardiales</taxon>
        <taxon>Pseudonocardiaceae</taxon>
        <taxon>Lentzea</taxon>
    </lineage>
</organism>
<dbReference type="Proteomes" id="UP000033393">
    <property type="component" value="Unassembled WGS sequence"/>
</dbReference>
<dbReference type="PATRIC" id="fig|68170.10.peg.292"/>
<dbReference type="AlphaFoldDB" id="A0A0F0HAQ3"/>
<evidence type="ECO:0000313" key="1">
    <source>
        <dbReference type="EMBL" id="KJK50713.1"/>
    </source>
</evidence>
<evidence type="ECO:0000313" key="2">
    <source>
        <dbReference type="Proteomes" id="UP000033393"/>
    </source>
</evidence>
<protein>
    <submittedName>
        <fullName evidence="1">Uncharacterized protein</fullName>
    </submittedName>
</protein>
<reference evidence="1 2" key="1">
    <citation type="submission" date="2015-02" db="EMBL/GenBank/DDBJ databases">
        <authorList>
            <person name="Ju K.-S."/>
            <person name="Doroghazi J.R."/>
            <person name="Metcalf W."/>
        </authorList>
    </citation>
    <scope>NUCLEOTIDE SEQUENCE [LARGE SCALE GENOMIC DNA]</scope>
    <source>
        <strain evidence="1 2">NRRL B-16140</strain>
    </source>
</reference>
<name>A0A0F0HAQ3_LENAE</name>
<comment type="caution">
    <text evidence="1">The sequence shown here is derived from an EMBL/GenBank/DDBJ whole genome shotgun (WGS) entry which is preliminary data.</text>
</comment>
<dbReference type="Gene3D" id="3.40.50.360">
    <property type="match status" value="1"/>
</dbReference>
<dbReference type="EMBL" id="JYJG01000052">
    <property type="protein sequence ID" value="KJK50713.1"/>
    <property type="molecule type" value="Genomic_DNA"/>
</dbReference>